<keyword evidence="19" id="KW-0594">Phospholipid biosynthesis</keyword>
<evidence type="ECO:0000313" key="22">
    <source>
        <dbReference type="EMBL" id="MDO2408626.1"/>
    </source>
</evidence>
<keyword evidence="14 21" id="KW-0067">ATP-binding</keyword>
<dbReference type="InterPro" id="IPR000829">
    <property type="entry name" value="DAGK"/>
</dbReference>
<keyword evidence="9 21" id="KW-0808">Transferase</keyword>
<keyword evidence="17 21" id="KW-0443">Lipid metabolism</keyword>
<accession>A0ABT8T8R1</accession>
<keyword evidence="11" id="KW-0479">Metal-binding</keyword>
<dbReference type="EMBL" id="JAULJQ010000001">
    <property type="protein sequence ID" value="MDO2408626.1"/>
    <property type="molecule type" value="Genomic_DNA"/>
</dbReference>
<dbReference type="RefSeq" id="WP_273930841.1">
    <property type="nucleotide sequence ID" value="NZ_JAQSLL010000006.1"/>
</dbReference>
<evidence type="ECO:0000256" key="8">
    <source>
        <dbReference type="ARBA" id="ARBA00022519"/>
    </source>
</evidence>
<dbReference type="PANTHER" id="PTHR34299">
    <property type="entry name" value="DIACYLGLYCEROL KINASE"/>
    <property type="match status" value="1"/>
</dbReference>
<evidence type="ECO:0000256" key="1">
    <source>
        <dbReference type="ARBA" id="ARBA00001946"/>
    </source>
</evidence>
<feature type="transmembrane region" description="Helical" evidence="21">
    <location>
        <begin position="96"/>
        <end position="120"/>
    </location>
</feature>
<keyword evidence="6" id="KW-1003">Cell membrane</keyword>
<proteinExistence type="inferred from homology"/>
<evidence type="ECO:0000256" key="17">
    <source>
        <dbReference type="ARBA" id="ARBA00023098"/>
    </source>
</evidence>
<keyword evidence="20 21" id="KW-1208">Phospholipid metabolism</keyword>
<evidence type="ECO:0000256" key="9">
    <source>
        <dbReference type="ARBA" id="ARBA00022679"/>
    </source>
</evidence>
<keyword evidence="13 21" id="KW-0418">Kinase</keyword>
<keyword evidence="18 21" id="KW-0472">Membrane</keyword>
<dbReference type="Gene3D" id="1.10.287.3610">
    <property type="match status" value="1"/>
</dbReference>
<comment type="similarity">
    <text evidence="3 21">Belongs to the bacterial diacylglycerol kinase family.</text>
</comment>
<dbReference type="CDD" id="cd14264">
    <property type="entry name" value="DAGK_IM"/>
    <property type="match status" value="1"/>
</dbReference>
<reference evidence="22 23" key="1">
    <citation type="submission" date="2023-06" db="EMBL/GenBank/DDBJ databases">
        <title>Campylobacter magnum sp. nov., isolated from cecal contents of domestic pigs (Sus scrofa domesticus).</title>
        <authorList>
            <person name="Papic B."/>
            <person name="Gruntar I."/>
        </authorList>
    </citation>
    <scope>NUCLEOTIDE SEQUENCE [LARGE SCALE GENOMIC DNA]</scope>
    <source>
        <strain evidence="23">34484-21</strain>
    </source>
</reference>
<evidence type="ECO:0000256" key="18">
    <source>
        <dbReference type="ARBA" id="ARBA00023136"/>
    </source>
</evidence>
<evidence type="ECO:0000256" key="19">
    <source>
        <dbReference type="ARBA" id="ARBA00023209"/>
    </source>
</evidence>
<evidence type="ECO:0000256" key="16">
    <source>
        <dbReference type="ARBA" id="ARBA00022989"/>
    </source>
</evidence>
<gene>
    <name evidence="22" type="ORF">Q2362_00745</name>
</gene>
<evidence type="ECO:0000256" key="21">
    <source>
        <dbReference type="RuleBase" id="RU363065"/>
    </source>
</evidence>
<evidence type="ECO:0000256" key="12">
    <source>
        <dbReference type="ARBA" id="ARBA00022741"/>
    </source>
</evidence>
<sequence>MKPQYHFYNNTKFALQGFLAMWRSEKSFRIELFICLPLIIISLFVPCSLIEHILLIASMIFIFFAEAMNSGIEAVVDLVSPEYHELAGKAKDCASAGVFCAITIAVLCWVLVLAKALGILEFPNL</sequence>
<comment type="subcellular location">
    <subcellularLocation>
        <location evidence="2">Cell inner membrane</location>
        <topology evidence="2">Multi-pass membrane protein</topology>
    </subcellularLocation>
</comment>
<evidence type="ECO:0000256" key="7">
    <source>
        <dbReference type="ARBA" id="ARBA00022516"/>
    </source>
</evidence>
<dbReference type="InterPro" id="IPR036945">
    <property type="entry name" value="DAGK_sf"/>
</dbReference>
<keyword evidence="16 21" id="KW-1133">Transmembrane helix</keyword>
<feature type="transmembrane region" description="Helical" evidence="21">
    <location>
        <begin position="53"/>
        <end position="76"/>
    </location>
</feature>
<protein>
    <recommendedName>
        <fullName evidence="5 21">Diacylglycerol kinase</fullName>
        <ecNumber evidence="4 21">2.7.1.107</ecNumber>
    </recommendedName>
</protein>
<feature type="transmembrane region" description="Helical" evidence="21">
    <location>
        <begin position="28"/>
        <end position="46"/>
    </location>
</feature>
<comment type="catalytic activity">
    <reaction evidence="21">
        <text>a 1,2-diacyl-sn-glycerol + ATP = a 1,2-diacyl-sn-glycero-3-phosphate + ADP + H(+)</text>
        <dbReference type="Rhea" id="RHEA:10272"/>
        <dbReference type="ChEBI" id="CHEBI:15378"/>
        <dbReference type="ChEBI" id="CHEBI:17815"/>
        <dbReference type="ChEBI" id="CHEBI:30616"/>
        <dbReference type="ChEBI" id="CHEBI:58608"/>
        <dbReference type="ChEBI" id="CHEBI:456216"/>
        <dbReference type="EC" id="2.7.1.107"/>
    </reaction>
</comment>
<evidence type="ECO:0000256" key="15">
    <source>
        <dbReference type="ARBA" id="ARBA00022842"/>
    </source>
</evidence>
<dbReference type="PANTHER" id="PTHR34299:SF1">
    <property type="entry name" value="DIACYLGLYCEROL KINASE"/>
    <property type="match status" value="1"/>
</dbReference>
<comment type="caution">
    <text evidence="22">The sequence shown here is derived from an EMBL/GenBank/DDBJ whole genome shotgun (WGS) entry which is preliminary data.</text>
</comment>
<keyword evidence="23" id="KW-1185">Reference proteome</keyword>
<evidence type="ECO:0000256" key="3">
    <source>
        <dbReference type="ARBA" id="ARBA00005967"/>
    </source>
</evidence>
<evidence type="ECO:0000256" key="20">
    <source>
        <dbReference type="ARBA" id="ARBA00023264"/>
    </source>
</evidence>
<evidence type="ECO:0000256" key="14">
    <source>
        <dbReference type="ARBA" id="ARBA00022840"/>
    </source>
</evidence>
<evidence type="ECO:0000256" key="11">
    <source>
        <dbReference type="ARBA" id="ARBA00022723"/>
    </source>
</evidence>
<evidence type="ECO:0000256" key="6">
    <source>
        <dbReference type="ARBA" id="ARBA00022475"/>
    </source>
</evidence>
<comment type="cofactor">
    <cofactor evidence="1">
        <name>Mg(2+)</name>
        <dbReference type="ChEBI" id="CHEBI:18420"/>
    </cofactor>
</comment>
<name>A0ABT8T8R1_9BACT</name>
<evidence type="ECO:0000313" key="23">
    <source>
        <dbReference type="Proteomes" id="UP001171111"/>
    </source>
</evidence>
<evidence type="ECO:0000256" key="4">
    <source>
        <dbReference type="ARBA" id="ARBA00012133"/>
    </source>
</evidence>
<keyword evidence="8" id="KW-0997">Cell inner membrane</keyword>
<dbReference type="Proteomes" id="UP001171111">
    <property type="component" value="Unassembled WGS sequence"/>
</dbReference>
<comment type="function">
    <text evidence="21">Catalyzes the ATP-dependent phosphorylation of sn-l,2-diacylglycerol (DAG) to phosphatidic acid. Involved in the recycling of diacylglycerol produced as a by-product during membrane-derived oligosaccharide (MDO) biosynthesis.</text>
</comment>
<keyword evidence="15" id="KW-0460">Magnesium</keyword>
<organism evidence="22 23">
    <name type="scientific">Campylobacter magnus</name>
    <dbReference type="NCBI Taxonomy" id="3026462"/>
    <lineage>
        <taxon>Bacteria</taxon>
        <taxon>Pseudomonadati</taxon>
        <taxon>Campylobacterota</taxon>
        <taxon>Epsilonproteobacteria</taxon>
        <taxon>Campylobacterales</taxon>
        <taxon>Campylobacteraceae</taxon>
        <taxon>Campylobacter</taxon>
    </lineage>
</organism>
<evidence type="ECO:0000256" key="10">
    <source>
        <dbReference type="ARBA" id="ARBA00022692"/>
    </source>
</evidence>
<evidence type="ECO:0000256" key="5">
    <source>
        <dbReference type="ARBA" id="ARBA00017575"/>
    </source>
</evidence>
<dbReference type="InterPro" id="IPR033718">
    <property type="entry name" value="DAGK_prok"/>
</dbReference>
<dbReference type="GO" id="GO:0004143">
    <property type="term" value="F:ATP-dependent diacylglycerol kinase activity"/>
    <property type="evidence" value="ECO:0007669"/>
    <property type="project" value="UniProtKB-EC"/>
</dbReference>
<keyword evidence="12 21" id="KW-0547">Nucleotide-binding</keyword>
<dbReference type="EC" id="2.7.1.107" evidence="4 21"/>
<keyword evidence="7" id="KW-0444">Lipid biosynthesis</keyword>
<dbReference type="Pfam" id="PF01219">
    <property type="entry name" value="DAGK_prokar"/>
    <property type="match status" value="1"/>
</dbReference>
<evidence type="ECO:0000256" key="13">
    <source>
        <dbReference type="ARBA" id="ARBA00022777"/>
    </source>
</evidence>
<evidence type="ECO:0000256" key="2">
    <source>
        <dbReference type="ARBA" id="ARBA00004429"/>
    </source>
</evidence>
<keyword evidence="10 21" id="KW-0812">Transmembrane</keyword>